<dbReference type="AlphaFoldDB" id="A0AAU9JVR4"/>
<dbReference type="Proteomes" id="UP001162131">
    <property type="component" value="Unassembled WGS sequence"/>
</dbReference>
<evidence type="ECO:0008006" key="3">
    <source>
        <dbReference type="Google" id="ProtNLM"/>
    </source>
</evidence>
<comment type="caution">
    <text evidence="1">The sequence shown here is derived from an EMBL/GenBank/DDBJ whole genome shotgun (WGS) entry which is preliminary data.</text>
</comment>
<keyword evidence="2" id="KW-1185">Reference proteome</keyword>
<gene>
    <name evidence="1" type="ORF">BSTOLATCC_MIC53892</name>
</gene>
<reference evidence="1" key="1">
    <citation type="submission" date="2021-09" db="EMBL/GenBank/DDBJ databases">
        <authorList>
            <consortium name="AG Swart"/>
            <person name="Singh M."/>
            <person name="Singh A."/>
            <person name="Seah K."/>
            <person name="Emmerich C."/>
        </authorList>
    </citation>
    <scope>NUCLEOTIDE SEQUENCE</scope>
    <source>
        <strain evidence="1">ATCC30299</strain>
    </source>
</reference>
<dbReference type="EMBL" id="CAJZBQ010000053">
    <property type="protein sequence ID" value="CAG9331833.1"/>
    <property type="molecule type" value="Genomic_DNA"/>
</dbReference>
<organism evidence="1 2">
    <name type="scientific">Blepharisma stoltei</name>
    <dbReference type="NCBI Taxonomy" id="1481888"/>
    <lineage>
        <taxon>Eukaryota</taxon>
        <taxon>Sar</taxon>
        <taxon>Alveolata</taxon>
        <taxon>Ciliophora</taxon>
        <taxon>Postciliodesmatophora</taxon>
        <taxon>Heterotrichea</taxon>
        <taxon>Heterotrichida</taxon>
        <taxon>Blepharismidae</taxon>
        <taxon>Blepharisma</taxon>
    </lineage>
</organism>
<protein>
    <recommendedName>
        <fullName evidence="3">DUF4455 domain-containing protein</fullName>
    </recommendedName>
</protein>
<accession>A0AAU9JVR4</accession>
<evidence type="ECO:0000313" key="1">
    <source>
        <dbReference type="EMBL" id="CAG9331833.1"/>
    </source>
</evidence>
<evidence type="ECO:0000313" key="2">
    <source>
        <dbReference type="Proteomes" id="UP001162131"/>
    </source>
</evidence>
<name>A0AAU9JVR4_9CILI</name>
<proteinExistence type="predicted"/>
<sequence>MTTNFLNSKPQSTRSKLSIPNHPYEWNDRFWLGRISDVLPEISLKRAYSGSLTARTNIRSAVSLSSNSLLKSRPNTGISPKIINLGKEIFNLKSKLDLSYDAKNVPDFHKNLFRTFLSLLKDPNLQLEALKTELDNIKRNSAPIICVISAIKEREALLQKLKEKVSDEDLSKKDLTKSLFLLEIGELIKEVRLKSLEVVDNVKVWKSCLQMPAAKFLWNDEEYFEIMKKDYQFLLESPIAKALNFPPKCTTFFIQLKTQRNDHYGQESKNFFKVNPQLQAKIISAYHTLGIEIAKVSLVKKRKVRQSRNPTIQLNFNFQVSSLEERPSQWDSTDSEDEVQNIMALATELQEQFLFEHSDRLTKDIVSESCREMISASLVLFSSSVLDKYITEVLAQQIHQVAMVAYQETTDSEYIDFQLQIIQNAMEEILLESSQDTSSCHLAELISSVMSDGLNFTEIAQEAIDEENNWNVRIIVLIFEELARDLLEEEWFEIFIEDTLSYTRLDDMWNILPLHAQKQLYKTDREKIHNKMAEDIYFEILNNVVGDIWTFRIVWAVKNNEDDDSMDKIFPVREERSSKRRNTRINN</sequence>